<dbReference type="AlphaFoldDB" id="A0A1H1H8J6"/>
<dbReference type="InterPro" id="IPR058053">
    <property type="entry name" value="RamC_C"/>
</dbReference>
<dbReference type="Pfam" id="PF25816">
    <property type="entry name" value="RamC_N"/>
    <property type="match status" value="1"/>
</dbReference>
<dbReference type="SUPFAM" id="SSF158745">
    <property type="entry name" value="LanC-like"/>
    <property type="match status" value="1"/>
</dbReference>
<proteinExistence type="predicted"/>
<organism evidence="2 3">
    <name type="scientific">Thermostaphylospora chromogena</name>
    <dbReference type="NCBI Taxonomy" id="35622"/>
    <lineage>
        <taxon>Bacteria</taxon>
        <taxon>Bacillati</taxon>
        <taxon>Actinomycetota</taxon>
        <taxon>Actinomycetes</taxon>
        <taxon>Streptosporangiales</taxon>
        <taxon>Thermomonosporaceae</taxon>
        <taxon>Thermostaphylospora</taxon>
    </lineage>
</organism>
<keyword evidence="2" id="KW-0723">Serine/threonine-protein kinase</keyword>
<dbReference type="SUPFAM" id="SSF56112">
    <property type="entry name" value="Protein kinase-like (PK-like)"/>
    <property type="match status" value="1"/>
</dbReference>
<dbReference type="Gene3D" id="1.10.510.10">
    <property type="entry name" value="Transferase(Phosphotransferase) domain 1"/>
    <property type="match status" value="1"/>
</dbReference>
<evidence type="ECO:0000259" key="1">
    <source>
        <dbReference type="PROSITE" id="PS50011"/>
    </source>
</evidence>
<evidence type="ECO:0000313" key="2">
    <source>
        <dbReference type="EMBL" id="SDR21740.1"/>
    </source>
</evidence>
<dbReference type="STRING" id="35622.SAMN04489764_4157"/>
<dbReference type="CDD" id="cd04791">
    <property type="entry name" value="LanC_SerThrkinase"/>
    <property type="match status" value="1"/>
</dbReference>
<dbReference type="Proteomes" id="UP000217103">
    <property type="component" value="Unassembled WGS sequence"/>
</dbReference>
<dbReference type="SMART" id="SM01260">
    <property type="entry name" value="LANC_like"/>
    <property type="match status" value="1"/>
</dbReference>
<dbReference type="InterPro" id="IPR057929">
    <property type="entry name" value="RamC_N"/>
</dbReference>
<dbReference type="InterPro" id="IPR011009">
    <property type="entry name" value="Kinase-like_dom_sf"/>
</dbReference>
<dbReference type="PROSITE" id="PS50011">
    <property type="entry name" value="PROTEIN_KINASE_DOM"/>
    <property type="match status" value="1"/>
</dbReference>
<dbReference type="EMBL" id="FNKK01000002">
    <property type="protein sequence ID" value="SDR21740.1"/>
    <property type="molecule type" value="Genomic_DNA"/>
</dbReference>
<keyword evidence="2" id="KW-0418">Kinase</keyword>
<keyword evidence="3" id="KW-1185">Reference proteome</keyword>
<dbReference type="NCBIfam" id="NF038151">
    <property type="entry name" value="lanthi_synth_III"/>
    <property type="match status" value="1"/>
</dbReference>
<dbReference type="Pfam" id="PF00069">
    <property type="entry name" value="Pkinase"/>
    <property type="match status" value="1"/>
</dbReference>
<dbReference type="Gene3D" id="1.50.10.20">
    <property type="match status" value="1"/>
</dbReference>
<dbReference type="Gene3D" id="3.30.200.20">
    <property type="entry name" value="Phosphorylase Kinase, domain 1"/>
    <property type="match status" value="1"/>
</dbReference>
<dbReference type="GO" id="GO:0005524">
    <property type="term" value="F:ATP binding"/>
    <property type="evidence" value="ECO:0007669"/>
    <property type="project" value="InterPro"/>
</dbReference>
<gene>
    <name evidence="2" type="ORF">SAMN04489764_4157</name>
</gene>
<reference evidence="2 3" key="1">
    <citation type="submission" date="2016-10" db="EMBL/GenBank/DDBJ databases">
        <authorList>
            <person name="de Groot N.N."/>
        </authorList>
    </citation>
    <scope>NUCLEOTIDE SEQUENCE [LARGE SCALE GENOMIC DNA]</scope>
    <source>
        <strain evidence="2 3">DSM 43794</strain>
    </source>
</reference>
<dbReference type="InterPro" id="IPR053524">
    <property type="entry name" value="Aerial_hyphae_peptide-synth"/>
</dbReference>
<accession>A0A1H1H8J6</accession>
<keyword evidence="2" id="KW-0808">Transferase</keyword>
<feature type="domain" description="Protein kinase" evidence="1">
    <location>
        <begin position="228"/>
        <end position="531"/>
    </location>
</feature>
<name>A0A1H1H8J6_9ACTN</name>
<dbReference type="InterPro" id="IPR007822">
    <property type="entry name" value="LANC-like"/>
</dbReference>
<dbReference type="GO" id="GO:0004674">
    <property type="term" value="F:protein serine/threonine kinase activity"/>
    <property type="evidence" value="ECO:0007669"/>
    <property type="project" value="UniProtKB-KW"/>
</dbReference>
<dbReference type="InterPro" id="IPR000719">
    <property type="entry name" value="Prot_kinase_dom"/>
</dbReference>
<sequence length="861" mass="95228">MEVSLDDRYAAFAVADPVFYDRPGRGEHRPFTALRRPTPAGWLRQDTDEWVHFAPENVTLPAQGWKVHASATQANCDEIATRVIDYCLSARVAFKVVPGPLHYRLTISKYADRSASGKLATIYPQDEAELERVLHELGEILDGQPSPYVLSDLRWRRGPLYVRYGAFLRRPFVDEHGLVREGIEDPDGRLVPDPREPVFSPPPWVRIPDFLRPALRARESAALSAFGYSIVRAIHFSNGGGVYEGRDKKTGAKVLLKEARPFAGVDAAGRDAVARLRNERRILEWLDGLPCVPRLLDYQTVDEHEFLVQEFIEGHPLNSLFALNDPLIRSSVDTDMLLEKREWAIRTWQQVADAVARIHERGVIFGDLHPFNVIVRKDQSVALVDYEISWLREEGGRPTLANPAFAAPRRYKGFDVDRYALQALKVALFVPLTTLVGLQPAKVYQLVGRICEVYKVPADYFATPVTTLASPAPAPELKARTWPSILGTKQEWPELRESLVRSLLSSATPDREDRLFPGDVAQFGPGGHVCMATGAAGVLWVLDRCGDTRFPEGEKWLIQQAMRAATDIHHARARGFFNGIHGAAYALEQLGHVDEALALMEKAEAQGLDGLDAGLYAGLSGIGLNLFHFGRHDPRHRDAALEVSRVVRARLGGVEDVPTTSTRKGPRAGLLQGASGPALLFIRAFEETGERCWLDAAAVAIRQDLRRCVRDPAGGLHVNEGWRSMPYLGSGSAGVGLALRAFRVHRQEEEFELAYRSILKACATRFCAFSGLFNGRAGMLLLTALATEEGHPLDDAVVREQMESLNWHILSYSGAVAFPGDQLMRISMDLATGTAGVFLAAAVANNRPIPMPFFGLQEGTS</sequence>
<dbReference type="SMART" id="SM00220">
    <property type="entry name" value="S_TKc"/>
    <property type="match status" value="1"/>
</dbReference>
<dbReference type="GO" id="GO:0031179">
    <property type="term" value="P:peptide modification"/>
    <property type="evidence" value="ECO:0007669"/>
    <property type="project" value="InterPro"/>
</dbReference>
<protein>
    <submittedName>
        <fullName evidence="2">Serine/threonine protein kinase</fullName>
    </submittedName>
</protein>
<evidence type="ECO:0000313" key="3">
    <source>
        <dbReference type="Proteomes" id="UP000217103"/>
    </source>
</evidence>